<dbReference type="EMBL" id="CP087164">
    <property type="protein sequence ID" value="UGS38889.1"/>
    <property type="molecule type" value="Genomic_DNA"/>
</dbReference>
<gene>
    <name evidence="2" type="ORF">DSM104329_05320</name>
</gene>
<keyword evidence="1" id="KW-0732">Signal</keyword>
<accession>A0A9E6Y2A1</accession>
<proteinExistence type="predicted"/>
<dbReference type="Proteomes" id="UP001162834">
    <property type="component" value="Chromosome"/>
</dbReference>
<evidence type="ECO:0000313" key="3">
    <source>
        <dbReference type="Proteomes" id="UP001162834"/>
    </source>
</evidence>
<evidence type="ECO:0008006" key="4">
    <source>
        <dbReference type="Google" id="ProtNLM"/>
    </source>
</evidence>
<feature type="signal peptide" evidence="1">
    <location>
        <begin position="1"/>
        <end position="25"/>
    </location>
</feature>
<name>A0A9E6Y2A1_9ACTN</name>
<sequence length="303" mass="31523">MHRAGLCIALLAFALALATPAAALASGAPSVRVYRVAQSLTLDEGQSGEFTLACRAGDVVTDGTWRVESVDSNRQIDDESFDLVSGVDVLQAEAFSRQAYRFAVRNNAEGDAALQLAVSCLRGSVGDRKVVVRERREVTAKLAAGTASTLPAVACPAGTVAIASGLRIEGGGAGRLLGRMPALPGLERSTLTVLGLDDVTVVASARCLHRETSGHGGRRFSLRLAFRAGDAHVEAGHAASFTVGCRARESAIAGGFTLSAAWYIGQTTTRRQRAFRVQATADGAGSARLGLLCLGEQAATSRR</sequence>
<feature type="chain" id="PRO_5038827035" description="Ig-like domain-containing protein" evidence="1">
    <location>
        <begin position="26"/>
        <end position="303"/>
    </location>
</feature>
<dbReference type="AlphaFoldDB" id="A0A9E6Y2A1"/>
<dbReference type="KEGG" id="sbae:DSM104329_05320"/>
<keyword evidence="3" id="KW-1185">Reference proteome</keyword>
<reference evidence="2" key="1">
    <citation type="journal article" date="2022" name="Int. J. Syst. Evol. Microbiol.">
        <title>Pseudomonas aegrilactucae sp. nov. and Pseudomonas morbosilactucae sp. nov., pathogens causing bacterial rot of lettuce in Japan.</title>
        <authorList>
            <person name="Sawada H."/>
            <person name="Fujikawa T."/>
            <person name="Satou M."/>
        </authorList>
    </citation>
    <scope>NUCLEOTIDE SEQUENCE</scope>
    <source>
        <strain evidence="2">0166_1</strain>
    </source>
</reference>
<evidence type="ECO:0000313" key="2">
    <source>
        <dbReference type="EMBL" id="UGS38889.1"/>
    </source>
</evidence>
<dbReference type="RefSeq" id="WP_259312901.1">
    <property type="nucleotide sequence ID" value="NZ_CP087164.1"/>
</dbReference>
<protein>
    <recommendedName>
        <fullName evidence="4">Ig-like domain-containing protein</fullName>
    </recommendedName>
</protein>
<organism evidence="2 3">
    <name type="scientific">Capillimicrobium parvum</name>
    <dbReference type="NCBI Taxonomy" id="2884022"/>
    <lineage>
        <taxon>Bacteria</taxon>
        <taxon>Bacillati</taxon>
        <taxon>Actinomycetota</taxon>
        <taxon>Thermoleophilia</taxon>
        <taxon>Solirubrobacterales</taxon>
        <taxon>Capillimicrobiaceae</taxon>
        <taxon>Capillimicrobium</taxon>
    </lineage>
</organism>
<evidence type="ECO:0000256" key="1">
    <source>
        <dbReference type="SAM" id="SignalP"/>
    </source>
</evidence>